<reference evidence="8" key="1">
    <citation type="submission" date="2016-09" db="EMBL/GenBank/DDBJ databases">
        <authorList>
            <person name="Greninger A.L."/>
            <person name="Jerome K.R."/>
            <person name="Mcnair B."/>
            <person name="Wallis C."/>
            <person name="Fang F."/>
        </authorList>
    </citation>
    <scope>NUCLEOTIDE SEQUENCE [LARGE SCALE GENOMIC DNA]</scope>
    <source>
        <strain evidence="8">BC1_M4</strain>
    </source>
</reference>
<dbReference type="GO" id="GO:0005886">
    <property type="term" value="C:plasma membrane"/>
    <property type="evidence" value="ECO:0007669"/>
    <property type="project" value="UniProtKB-SubCell"/>
</dbReference>
<dbReference type="InterPro" id="IPR036259">
    <property type="entry name" value="MFS_trans_sf"/>
</dbReference>
<keyword evidence="4 5" id="KW-0472">Membrane</keyword>
<comment type="caution">
    <text evidence="7">The sequence shown here is derived from an EMBL/GenBank/DDBJ whole genome shotgun (WGS) entry which is preliminary data.</text>
</comment>
<evidence type="ECO:0000313" key="8">
    <source>
        <dbReference type="Proteomes" id="UP000094224"/>
    </source>
</evidence>
<dbReference type="Proteomes" id="UP000094224">
    <property type="component" value="Unassembled WGS sequence"/>
</dbReference>
<accession>A0A1E3SSI0</accession>
<keyword evidence="2 5" id="KW-0812">Transmembrane</keyword>
<dbReference type="EMBL" id="MIHC01000025">
    <property type="protein sequence ID" value="ODR05101.1"/>
    <property type="molecule type" value="Genomic_DNA"/>
</dbReference>
<gene>
    <name evidence="7" type="ORF">BHQ21_15140</name>
</gene>
<evidence type="ECO:0000256" key="1">
    <source>
        <dbReference type="ARBA" id="ARBA00004651"/>
    </source>
</evidence>
<evidence type="ECO:0000259" key="6">
    <source>
        <dbReference type="PROSITE" id="PS50850"/>
    </source>
</evidence>
<comment type="subcellular location">
    <subcellularLocation>
        <location evidence="1">Cell membrane</location>
        <topology evidence="1">Multi-pass membrane protein</topology>
    </subcellularLocation>
</comment>
<evidence type="ECO:0000256" key="4">
    <source>
        <dbReference type="ARBA" id="ARBA00023136"/>
    </source>
</evidence>
<keyword evidence="3 5" id="KW-1133">Transmembrane helix</keyword>
<feature type="domain" description="Major facilitator superfamily (MFS) profile" evidence="6">
    <location>
        <begin position="24"/>
        <end position="413"/>
    </location>
</feature>
<name>A0A1E3SSI0_9MYCO</name>
<dbReference type="PANTHER" id="PTHR23518:SF2">
    <property type="entry name" value="MAJOR FACILITATOR SUPERFAMILY TRANSPORTER"/>
    <property type="match status" value="1"/>
</dbReference>
<evidence type="ECO:0000256" key="2">
    <source>
        <dbReference type="ARBA" id="ARBA00022692"/>
    </source>
</evidence>
<dbReference type="AlphaFoldDB" id="A0A1E3SSI0"/>
<dbReference type="Gene3D" id="1.20.1250.20">
    <property type="entry name" value="MFS general substrate transporter like domains"/>
    <property type="match status" value="1"/>
</dbReference>
<feature type="transmembrane region" description="Helical" evidence="5">
    <location>
        <begin position="231"/>
        <end position="250"/>
    </location>
</feature>
<feature type="transmembrane region" description="Helical" evidence="5">
    <location>
        <begin position="390"/>
        <end position="408"/>
    </location>
</feature>
<dbReference type="RefSeq" id="WP_069401100.1">
    <property type="nucleotide sequence ID" value="NZ_MIHC01000025.1"/>
</dbReference>
<evidence type="ECO:0000256" key="5">
    <source>
        <dbReference type="SAM" id="Phobius"/>
    </source>
</evidence>
<proteinExistence type="predicted"/>
<evidence type="ECO:0000256" key="3">
    <source>
        <dbReference type="ARBA" id="ARBA00022989"/>
    </source>
</evidence>
<dbReference type="InterPro" id="IPR011701">
    <property type="entry name" value="MFS"/>
</dbReference>
<dbReference type="SUPFAM" id="SSF103473">
    <property type="entry name" value="MFS general substrate transporter"/>
    <property type="match status" value="1"/>
</dbReference>
<feature type="transmembrane region" description="Helical" evidence="5">
    <location>
        <begin position="299"/>
        <end position="315"/>
    </location>
</feature>
<evidence type="ECO:0000313" key="7">
    <source>
        <dbReference type="EMBL" id="ODR05101.1"/>
    </source>
</evidence>
<feature type="transmembrane region" description="Helical" evidence="5">
    <location>
        <begin position="360"/>
        <end position="384"/>
    </location>
</feature>
<dbReference type="InterPro" id="IPR020846">
    <property type="entry name" value="MFS_dom"/>
</dbReference>
<keyword evidence="8" id="KW-1185">Reference proteome</keyword>
<feature type="transmembrane region" description="Helical" evidence="5">
    <location>
        <begin position="182"/>
        <end position="200"/>
    </location>
</feature>
<feature type="transmembrane region" description="Helical" evidence="5">
    <location>
        <begin position="262"/>
        <end position="287"/>
    </location>
</feature>
<sequence>MTADADDGRRERDDEAQENWLTAGVGAVGASSFFSDTGHEITTSVLPAFLTGTLGASAAALGIIDGISDALIGIMKLVGGPLANDPDKRGRAASGGYLGTALATGAIGAAMTVWQVGVLRAFAWLSRGLRSPARDALLASLSPESAHGRAFGLERAGDNLGAVAGPLLAAGLVAWLGVRPALFLAAIPGLFAAVAITVAARQSRRTISSGSRSAGRRLEFAALRDAGMLRALLPVAVFEFGNLTATLLILRATQLLSSPQRTITAAASLAILVYAAHNIVATGASLAAGRWYDRTGPRTVFAAGAGVYVVSYLMFAVGSHSALVVGLAFSLAGAGIGLAEPTQSAVVSQLLPDHLRGSGFGVLGAVQAVGDVVATVVAGVLYTVVSAEAAFVYAAVWMVLAVVVAGMLRPSRS</sequence>
<dbReference type="GO" id="GO:0022857">
    <property type="term" value="F:transmembrane transporter activity"/>
    <property type="evidence" value="ECO:0007669"/>
    <property type="project" value="InterPro"/>
</dbReference>
<dbReference type="CDD" id="cd17370">
    <property type="entry name" value="MFS_MJ1317_like"/>
    <property type="match status" value="1"/>
</dbReference>
<dbReference type="Pfam" id="PF07690">
    <property type="entry name" value="MFS_1"/>
    <property type="match status" value="2"/>
</dbReference>
<dbReference type="PANTHER" id="PTHR23518">
    <property type="entry name" value="C-METHYLTRANSFERASE"/>
    <property type="match status" value="1"/>
</dbReference>
<dbReference type="PROSITE" id="PS50850">
    <property type="entry name" value="MFS"/>
    <property type="match status" value="1"/>
</dbReference>
<protein>
    <submittedName>
        <fullName evidence="7">MFS transporter</fullName>
    </submittedName>
</protein>
<organism evidence="7 8">
    <name type="scientific">Mycobacterium sherrisii</name>
    <dbReference type="NCBI Taxonomy" id="243061"/>
    <lineage>
        <taxon>Bacteria</taxon>
        <taxon>Bacillati</taxon>
        <taxon>Actinomycetota</taxon>
        <taxon>Actinomycetes</taxon>
        <taxon>Mycobacteriales</taxon>
        <taxon>Mycobacteriaceae</taxon>
        <taxon>Mycobacterium</taxon>
        <taxon>Mycobacterium simiae complex</taxon>
    </lineage>
</organism>